<dbReference type="PANTHER" id="PTHR43081:SF1">
    <property type="entry name" value="ADENYLATE CYCLASE, TERMINAL-DIFFERENTIATION SPECIFIC"/>
    <property type="match status" value="1"/>
</dbReference>
<proteinExistence type="predicted"/>
<keyword evidence="1" id="KW-0472">Membrane</keyword>
<evidence type="ECO:0000259" key="2">
    <source>
        <dbReference type="PROSITE" id="PS50125"/>
    </source>
</evidence>
<dbReference type="InterPro" id="IPR007890">
    <property type="entry name" value="CHASE2"/>
</dbReference>
<evidence type="ECO:0000256" key="1">
    <source>
        <dbReference type="SAM" id="Phobius"/>
    </source>
</evidence>
<evidence type="ECO:0000313" key="4">
    <source>
        <dbReference type="Proteomes" id="UP001320148"/>
    </source>
</evidence>
<dbReference type="InterPro" id="IPR050697">
    <property type="entry name" value="Adenylyl/Guanylyl_Cyclase_3/4"/>
</dbReference>
<keyword evidence="1" id="KW-1133">Transmembrane helix</keyword>
<protein>
    <submittedName>
        <fullName evidence="3">Guanylate cyclase</fullName>
    </submittedName>
</protein>
<dbReference type="Proteomes" id="UP001320148">
    <property type="component" value="Chromosome"/>
</dbReference>
<dbReference type="SMART" id="SM01080">
    <property type="entry name" value="CHASE2"/>
    <property type="match status" value="1"/>
</dbReference>
<dbReference type="InterPro" id="IPR001054">
    <property type="entry name" value="A/G_cyclase"/>
</dbReference>
<keyword evidence="1" id="KW-0812">Transmembrane</keyword>
<feature type="transmembrane region" description="Helical" evidence="1">
    <location>
        <begin position="372"/>
        <end position="392"/>
    </location>
</feature>
<organism evidence="3 4">
    <name type="scientific">Desulfoluna limicola</name>
    <dbReference type="NCBI Taxonomy" id="2810562"/>
    <lineage>
        <taxon>Bacteria</taxon>
        <taxon>Pseudomonadati</taxon>
        <taxon>Thermodesulfobacteriota</taxon>
        <taxon>Desulfobacteria</taxon>
        <taxon>Desulfobacterales</taxon>
        <taxon>Desulfolunaceae</taxon>
        <taxon>Desulfoluna</taxon>
    </lineage>
</organism>
<name>A0ABM7PDR5_9BACT</name>
<dbReference type="Gene3D" id="3.30.70.1230">
    <property type="entry name" value="Nucleotide cyclase"/>
    <property type="match status" value="1"/>
</dbReference>
<dbReference type="SMART" id="SM00044">
    <property type="entry name" value="CYCc"/>
    <property type="match status" value="1"/>
</dbReference>
<accession>A0ABM7PDR5</accession>
<dbReference type="InterPro" id="IPR029787">
    <property type="entry name" value="Nucleotide_cyclase"/>
</dbReference>
<dbReference type="RefSeq" id="WP_236891651.1">
    <property type="nucleotide sequence ID" value="NZ_AP024488.1"/>
</dbReference>
<keyword evidence="4" id="KW-1185">Reference proteome</keyword>
<evidence type="ECO:0000313" key="3">
    <source>
        <dbReference type="EMBL" id="BCS95402.1"/>
    </source>
</evidence>
<dbReference type="PROSITE" id="PS50125">
    <property type="entry name" value="GUANYLATE_CYCLASE_2"/>
    <property type="match status" value="1"/>
</dbReference>
<dbReference type="EMBL" id="AP024488">
    <property type="protein sequence ID" value="BCS95402.1"/>
    <property type="molecule type" value="Genomic_DNA"/>
</dbReference>
<feature type="domain" description="Guanylate cyclase" evidence="2">
    <location>
        <begin position="487"/>
        <end position="618"/>
    </location>
</feature>
<dbReference type="SUPFAM" id="SSF55073">
    <property type="entry name" value="Nucleotide cyclase"/>
    <property type="match status" value="1"/>
</dbReference>
<feature type="transmembrane region" description="Helical" evidence="1">
    <location>
        <begin position="422"/>
        <end position="446"/>
    </location>
</feature>
<dbReference type="Pfam" id="PF00211">
    <property type="entry name" value="Guanylate_cyc"/>
    <property type="match status" value="1"/>
</dbReference>
<sequence length="740" mass="82312">MALLKWTPFKAGITLIIASCVLWHGFGYEKPEFLTAIDNRIFDQMFRIRGAEPHAGSVVIVDIDEKSLRTHGQWPWPRDMVADLVQAIHESGALVTGFDVVFAERDRTTPAVFFPRYSTFFQDPSQKRVLDLLVNDPTLDHDIMLGDEIAKGTMVAGYAFLFKTDRMKNETEVPFPSIHIRTRPAGTRFRDITLMQAYRAVVNIPEVATASSEGFFNVFPAPSGTVRKAPLFIALDQIPYPSLAFEMMRLSKGRQQATLHASVIGESKTRPLLGVSLGSSFIPTDAMGQLTVNYRGPAYTFPYLSAADVMATPTADVLKGKYVLIGSSAAGIMDFVATPFSSIFPGVEVHATIIDNLIKNDPMVHENYTEIGLTYTIIAAGGLLMTLALVYLSPQVGSLTALFLLFIIVVGDYLVFFKNNQLVGVSYSLFTMLALLFGVTMANYFYEGKKRLFIRHAFSRYVSPSVVMELVKDPRRLSLSVEKKNVTIFFSDIRGFTTLSETLPSEQLGTFMNEYLTVISDIIMKHQGMVDKFIGDAVMAIWGTPLENPSHAEYAVTAALEITDALKHFSKQWEPFGISVLTGIGLNTGIVSAGNFGSASRFDYTVLGDHVNLASRLEGLNKVYGAQIIISHHTREALGDRFFCRYIDNVCVKGKTEAVALYEPLCKGAPDPVLRDETHAFNQAMEHYRNQEFQKARSWLTTLQGNRPDPLYALYLKRINEFRESPPGPGWKGIHILTSK</sequence>
<dbReference type="PANTHER" id="PTHR43081">
    <property type="entry name" value="ADENYLATE CYCLASE, TERMINAL-DIFFERENTIATION SPECIFIC-RELATED"/>
    <property type="match status" value="1"/>
</dbReference>
<dbReference type="CDD" id="cd07302">
    <property type="entry name" value="CHD"/>
    <property type="match status" value="1"/>
</dbReference>
<feature type="transmembrane region" description="Helical" evidence="1">
    <location>
        <begin position="399"/>
        <end position="416"/>
    </location>
</feature>
<dbReference type="Pfam" id="PF05226">
    <property type="entry name" value="CHASE2"/>
    <property type="match status" value="1"/>
</dbReference>
<reference evidence="3 4" key="1">
    <citation type="submission" date="2021-02" db="EMBL/GenBank/DDBJ databases">
        <title>Complete genome of Desulfoluna sp. strain ASN36.</title>
        <authorList>
            <person name="Takahashi A."/>
            <person name="Kojima H."/>
            <person name="Fukui M."/>
        </authorList>
    </citation>
    <scope>NUCLEOTIDE SEQUENCE [LARGE SCALE GENOMIC DNA]</scope>
    <source>
        <strain evidence="3 4">ASN36</strain>
    </source>
</reference>
<gene>
    <name evidence="3" type="ORF">DSLASN_10340</name>
</gene>